<protein>
    <recommendedName>
        <fullName evidence="2">Methyltransferase domain-containing protein</fullName>
    </recommendedName>
</protein>
<dbReference type="SUPFAM" id="SSF53335">
    <property type="entry name" value="S-adenosyl-L-methionine-dependent methyltransferases"/>
    <property type="match status" value="1"/>
</dbReference>
<evidence type="ECO:0000313" key="3">
    <source>
        <dbReference type="EMBL" id="KXS19246.1"/>
    </source>
</evidence>
<sequence length="332" mass="37719">MAYKVQPATNHKTRRSTETQRENGHSSQHTLNPSIESSESQPSSIGERSNKLRPRHLPKSIFRPSGISRALDQQNKGPSRQPEPFERPPEGPDSVRTNIETGQAASQADLGNAPPCVMYGFGVDWDFTWEDEFWERTGCETHSFDPSLSMESHYRGRNQWFWSVGIAATSAVIEGTTLRTHEVSNWPVRTLSDVMRALNHTHISVLKMDVEGFEWDALARAFHDGVMDNVEQVLLEVHVFKEHYRKWTPPESAEKQSPIVVSKQTPGSDGSDLDADVAAIRGWIEIMDLFERSGFVQYYHHTNPMSVLVQWTDSKDLSNLPCCFEIAWLRAR</sequence>
<dbReference type="AlphaFoldDB" id="A0A139AR82"/>
<dbReference type="InterPro" id="IPR025714">
    <property type="entry name" value="Methyltranfer_dom"/>
</dbReference>
<gene>
    <name evidence="3" type="ORF">M427DRAFT_143454</name>
</gene>
<dbReference type="InterPro" id="IPR026913">
    <property type="entry name" value="METTL24"/>
</dbReference>
<dbReference type="Gene3D" id="3.40.50.150">
    <property type="entry name" value="Vaccinia Virus protein VP39"/>
    <property type="match status" value="1"/>
</dbReference>
<dbReference type="PANTHER" id="PTHR32026">
    <property type="entry name" value="METHYLTRANSFERASE-LIKE PROTEIN 24"/>
    <property type="match status" value="1"/>
</dbReference>
<evidence type="ECO:0000256" key="1">
    <source>
        <dbReference type="SAM" id="MobiDB-lite"/>
    </source>
</evidence>
<keyword evidence="4" id="KW-1185">Reference proteome</keyword>
<dbReference type="InterPro" id="IPR029063">
    <property type="entry name" value="SAM-dependent_MTases_sf"/>
</dbReference>
<dbReference type="OrthoDB" id="10006218at2759"/>
<feature type="region of interest" description="Disordered" evidence="1">
    <location>
        <begin position="1"/>
        <end position="97"/>
    </location>
</feature>
<name>A0A139AR82_GONPJ</name>
<evidence type="ECO:0000313" key="4">
    <source>
        <dbReference type="Proteomes" id="UP000070544"/>
    </source>
</evidence>
<dbReference type="Proteomes" id="UP000070544">
    <property type="component" value="Unassembled WGS sequence"/>
</dbReference>
<evidence type="ECO:0000259" key="2">
    <source>
        <dbReference type="Pfam" id="PF13383"/>
    </source>
</evidence>
<feature type="domain" description="Methyltransferase" evidence="2">
    <location>
        <begin position="113"/>
        <end position="243"/>
    </location>
</feature>
<feature type="compositionally biased region" description="Low complexity" evidence="1">
    <location>
        <begin position="33"/>
        <end position="45"/>
    </location>
</feature>
<accession>A0A139AR82</accession>
<dbReference type="Pfam" id="PF13383">
    <property type="entry name" value="Methyltransf_22"/>
    <property type="match status" value="1"/>
</dbReference>
<organism evidence="3 4">
    <name type="scientific">Gonapodya prolifera (strain JEL478)</name>
    <name type="common">Monoblepharis prolifera</name>
    <dbReference type="NCBI Taxonomy" id="1344416"/>
    <lineage>
        <taxon>Eukaryota</taxon>
        <taxon>Fungi</taxon>
        <taxon>Fungi incertae sedis</taxon>
        <taxon>Chytridiomycota</taxon>
        <taxon>Chytridiomycota incertae sedis</taxon>
        <taxon>Monoblepharidomycetes</taxon>
        <taxon>Monoblepharidales</taxon>
        <taxon>Gonapodyaceae</taxon>
        <taxon>Gonapodya</taxon>
    </lineage>
</organism>
<reference evidence="3 4" key="1">
    <citation type="journal article" date="2015" name="Genome Biol. Evol.">
        <title>Phylogenomic analyses indicate that early fungi evolved digesting cell walls of algal ancestors of land plants.</title>
        <authorList>
            <person name="Chang Y."/>
            <person name="Wang S."/>
            <person name="Sekimoto S."/>
            <person name="Aerts A.L."/>
            <person name="Choi C."/>
            <person name="Clum A."/>
            <person name="LaButti K.M."/>
            <person name="Lindquist E.A."/>
            <person name="Yee Ngan C."/>
            <person name="Ohm R.A."/>
            <person name="Salamov A.A."/>
            <person name="Grigoriev I.V."/>
            <person name="Spatafora J.W."/>
            <person name="Berbee M.L."/>
        </authorList>
    </citation>
    <scope>NUCLEOTIDE SEQUENCE [LARGE SCALE GENOMIC DNA]</scope>
    <source>
        <strain evidence="3 4">JEL478</strain>
    </source>
</reference>
<dbReference type="EMBL" id="KQ965739">
    <property type="protein sequence ID" value="KXS19246.1"/>
    <property type="molecule type" value="Genomic_DNA"/>
</dbReference>
<proteinExistence type="predicted"/>
<dbReference type="PANTHER" id="PTHR32026:SF10">
    <property type="entry name" value="METHYLTRANSFERASE-LIKE PROTEIN 24-RELATED"/>
    <property type="match status" value="1"/>
</dbReference>
<feature type="compositionally biased region" description="Basic and acidic residues" evidence="1">
    <location>
        <begin position="15"/>
        <end position="24"/>
    </location>
</feature>